<organism evidence="2 3">
    <name type="scientific">Arsenicitalea aurantiaca</name>
    <dbReference type="NCBI Taxonomy" id="1783274"/>
    <lineage>
        <taxon>Bacteria</taxon>
        <taxon>Pseudomonadati</taxon>
        <taxon>Pseudomonadota</taxon>
        <taxon>Alphaproteobacteria</taxon>
        <taxon>Hyphomicrobiales</taxon>
        <taxon>Devosiaceae</taxon>
        <taxon>Arsenicitalea</taxon>
    </lineage>
</organism>
<accession>A0A433XB92</accession>
<name>A0A433XB92_9HYPH</name>
<evidence type="ECO:0008006" key="4">
    <source>
        <dbReference type="Google" id="ProtNLM"/>
    </source>
</evidence>
<sequence length="454" mass="48628">MGRFKEAVSSLGSLVSAILNAEDEAPAPRRQGSGTQERAGKTGFENRLRQLTRENEGQSGGVVAGSLELVGLEDVREALGPRWAELAVRATDLAEAVIGARLGADDFQRRHGDFTFLICFARATRTEAEARSREIAAAVKARLAEAFPEIEEVLSVEQFVSEVDRATLRDAGGSLIEALAGSLQTMRFEAEQAARRYRASLIRNFNLVFAPGVHARKQTTVFNRAVLETTAGCTTLAQFQAIADPDQLSSTLAEMDCLVLTRALEALHRIVRQKGGGTILVVPVSYGTLANPSYQKEYVRLLGMIPEAYRKLVVLEICALPTGATRRRANLMVLTLRPFVKWIAIEVGTPAQQAEFSGLDGVWAFSLNLAGATVSEPGLAARLRAFVQQASASQMSTLAHNANSMGLAVLASEAGFTYIDGPAIHAAMATPKIGSFGVNVPPPPATAAVAGRRR</sequence>
<keyword evidence="3" id="KW-1185">Reference proteome</keyword>
<dbReference type="EMBL" id="RZNJ01000003">
    <property type="protein sequence ID" value="RUT31349.1"/>
    <property type="molecule type" value="Genomic_DNA"/>
</dbReference>
<dbReference type="AlphaFoldDB" id="A0A433XB92"/>
<evidence type="ECO:0000313" key="3">
    <source>
        <dbReference type="Proteomes" id="UP000281547"/>
    </source>
</evidence>
<comment type="caution">
    <text evidence="2">The sequence shown here is derived from an EMBL/GenBank/DDBJ whole genome shotgun (WGS) entry which is preliminary data.</text>
</comment>
<protein>
    <recommendedName>
        <fullName evidence="4">EAL domain-containing protein</fullName>
    </recommendedName>
</protein>
<reference evidence="2 3" key="1">
    <citation type="journal article" date="2016" name="Int. J. Syst. Evol. Microbiol.">
        <title>Arsenicitalea aurantiaca gen. nov., sp. nov., a new member of the family Hyphomicrobiaceae, isolated from high-arsenic sediment.</title>
        <authorList>
            <person name="Mu Y."/>
            <person name="Zhou L."/>
            <person name="Zeng X.C."/>
            <person name="Liu L."/>
            <person name="Pan Y."/>
            <person name="Chen X."/>
            <person name="Wang J."/>
            <person name="Li S."/>
            <person name="Li W.J."/>
            <person name="Wang Y."/>
        </authorList>
    </citation>
    <scope>NUCLEOTIDE SEQUENCE [LARGE SCALE GENOMIC DNA]</scope>
    <source>
        <strain evidence="2 3">42-50</strain>
    </source>
</reference>
<dbReference type="RefSeq" id="WP_127188594.1">
    <property type="nucleotide sequence ID" value="NZ_RZNJ01000003.1"/>
</dbReference>
<gene>
    <name evidence="2" type="ORF">EMQ25_10890</name>
</gene>
<proteinExistence type="predicted"/>
<evidence type="ECO:0000256" key="1">
    <source>
        <dbReference type="SAM" id="MobiDB-lite"/>
    </source>
</evidence>
<feature type="region of interest" description="Disordered" evidence="1">
    <location>
        <begin position="22"/>
        <end position="43"/>
    </location>
</feature>
<dbReference type="OrthoDB" id="7335474at2"/>
<dbReference type="Proteomes" id="UP000281547">
    <property type="component" value="Unassembled WGS sequence"/>
</dbReference>
<evidence type="ECO:0000313" key="2">
    <source>
        <dbReference type="EMBL" id="RUT31349.1"/>
    </source>
</evidence>